<feature type="region of interest" description="Disordered" evidence="1">
    <location>
        <begin position="39"/>
        <end position="117"/>
    </location>
</feature>
<dbReference type="Proteomes" id="UP000308671">
    <property type="component" value="Unassembled WGS sequence"/>
</dbReference>
<feature type="domain" description="2EXR" evidence="2">
    <location>
        <begin position="504"/>
        <end position="592"/>
    </location>
</feature>
<protein>
    <recommendedName>
        <fullName evidence="2">2EXR domain-containing protein</fullName>
    </recommendedName>
</protein>
<name>A0A4S8QYQ1_9HELO</name>
<evidence type="ECO:0000259" key="2">
    <source>
        <dbReference type="Pfam" id="PF20150"/>
    </source>
</evidence>
<sequence>MSKDDIKSGLTKKSLGLGKAFVALSRTSALTIASIKQKFKPGVTTSHLPNRAKYKEPRMPALTRFQTKNKPPNKKIDKKKSEKRKNKNGKKPTNDKRTFNVPKRRSKARMEKGTRSRKVKKVVNLPKVSYTKLKNFLKPVFVYVFYTDLYQRFGNPKYPLHDTETFPRNKKRQGQKFGLVEFRFYHKFPKEIRSNIWRATFKTRIVIVEVHVKMNTDIEKMTIVGAHMEIPLALSVCRESRAEALLWYRNLVPEHVRPIYFHPTLDSFAIRAMNVARNADPKKRWTEVTYFVKDIVYFLGHMGSVYKQIPKFVRRITIPRACWSHDRYWDTRMQLGWNEGWGHEGLKEIVVLEFLDNTAYHIQHVKFLESHFETIKRTHPDCVVPRIRIILDRLGHLPYSSERFSAIMGERQYEDIDENYGSFLQKKLISPLDFCNYNRSTRNHPHNSIWVEDMVQYSHVRGGLKPKKRVVISKALAKLSPRSIFERCNYKRFVAEPVDSETICFTNLPYEIRIMIWHYCFESRVVTICANPSWIDGSRDYEPAVLSVHAAMPLTLSINRESRFETLLHYPDLIRNPGLFRDPVYFNLKLDKLAIHVLYRNRYRKWRIITDLCLPNVNETMVLNNISKDGRWAMTKPVWKAVKSMENFEDDNWRITQTDDHKSPETKLLPENPLPDVRIDDKVLHLRHKAFFATQKPHNNNAVQANMPITLRVNQESRYETLSQYKDLIQNPELFRDPLYFNSDLDTMALEVYYPTRPGKDRSWVRQRGARNHQKMSLDLRDLAERAPNILKVVKSLYLPMIMLEGEPAATYKGLLPACWSGMVQFHALELVTITGIESDFQYGMPVAFAKSAAKFFQDSFEKEKRQFPDCHIPRLNMFPLDDEHEKATRSNDYFHFAGNALFEDDIVGGSWTLWFQEPENSFVVNSGKKRCDGGFVEESIQDNDASNNQENRWNHSSRILGSTNDGVTVASVFNNSRWSIEGE</sequence>
<dbReference type="OrthoDB" id="3513892at2759"/>
<evidence type="ECO:0000313" key="3">
    <source>
        <dbReference type="EMBL" id="THV50150.1"/>
    </source>
</evidence>
<dbReference type="EMBL" id="PQXL01000163">
    <property type="protein sequence ID" value="THV50150.1"/>
    <property type="molecule type" value="Genomic_DNA"/>
</dbReference>
<comment type="caution">
    <text evidence="3">The sequence shown here is derived from an EMBL/GenBank/DDBJ whole genome shotgun (WGS) entry which is preliminary data.</text>
</comment>
<organism evidence="3 4">
    <name type="scientific">Botrytis galanthina</name>
    <dbReference type="NCBI Taxonomy" id="278940"/>
    <lineage>
        <taxon>Eukaryota</taxon>
        <taxon>Fungi</taxon>
        <taxon>Dikarya</taxon>
        <taxon>Ascomycota</taxon>
        <taxon>Pezizomycotina</taxon>
        <taxon>Leotiomycetes</taxon>
        <taxon>Helotiales</taxon>
        <taxon>Sclerotiniaceae</taxon>
        <taxon>Botrytis</taxon>
    </lineage>
</organism>
<dbReference type="InterPro" id="IPR045518">
    <property type="entry name" value="2EXR"/>
</dbReference>
<feature type="compositionally biased region" description="Basic residues" evidence="1">
    <location>
        <begin position="71"/>
        <end position="90"/>
    </location>
</feature>
<proteinExistence type="predicted"/>
<dbReference type="PANTHER" id="PTHR35910:SF6">
    <property type="entry name" value="2EXR DOMAIN-CONTAINING PROTEIN"/>
    <property type="match status" value="1"/>
</dbReference>
<feature type="domain" description="2EXR" evidence="2">
    <location>
        <begin position="182"/>
        <end position="267"/>
    </location>
</feature>
<evidence type="ECO:0000313" key="4">
    <source>
        <dbReference type="Proteomes" id="UP000308671"/>
    </source>
</evidence>
<dbReference type="AlphaFoldDB" id="A0A4S8QYQ1"/>
<accession>A0A4S8QYQ1</accession>
<gene>
    <name evidence="3" type="ORF">BGAL_0163g00180</name>
</gene>
<keyword evidence="4" id="KW-1185">Reference proteome</keyword>
<reference evidence="3 4" key="1">
    <citation type="submission" date="2017-12" db="EMBL/GenBank/DDBJ databases">
        <title>Comparative genomics of Botrytis spp.</title>
        <authorList>
            <person name="Valero-Jimenez C.A."/>
            <person name="Tapia P."/>
            <person name="Veloso J."/>
            <person name="Silva-Moreno E."/>
            <person name="Staats M."/>
            <person name="Valdes J.H."/>
            <person name="Van Kan J.A.L."/>
        </authorList>
    </citation>
    <scope>NUCLEOTIDE SEQUENCE [LARGE SCALE GENOMIC DNA]</scope>
    <source>
        <strain evidence="3 4">MUCL435</strain>
    </source>
</reference>
<dbReference type="Pfam" id="PF20150">
    <property type="entry name" value="2EXR"/>
    <property type="match status" value="2"/>
</dbReference>
<dbReference type="PANTHER" id="PTHR35910">
    <property type="entry name" value="2EXR DOMAIN-CONTAINING PROTEIN"/>
    <property type="match status" value="1"/>
</dbReference>
<evidence type="ECO:0000256" key="1">
    <source>
        <dbReference type="SAM" id="MobiDB-lite"/>
    </source>
</evidence>